<dbReference type="PRINTS" id="PR00598">
    <property type="entry name" value="HTHMARR"/>
</dbReference>
<organism evidence="5 6">
    <name type="scientific">Paraglaciecola arctica BSs20135</name>
    <dbReference type="NCBI Taxonomy" id="493475"/>
    <lineage>
        <taxon>Bacteria</taxon>
        <taxon>Pseudomonadati</taxon>
        <taxon>Pseudomonadota</taxon>
        <taxon>Gammaproteobacteria</taxon>
        <taxon>Alteromonadales</taxon>
        <taxon>Alteromonadaceae</taxon>
        <taxon>Paraglaciecola</taxon>
    </lineage>
</organism>
<dbReference type="OrthoDB" id="6196575at2"/>
<comment type="caution">
    <text evidence="5">The sequence shown here is derived from an EMBL/GenBank/DDBJ whole genome shotgun (WGS) entry which is preliminary data.</text>
</comment>
<dbReference type="SMART" id="SM00347">
    <property type="entry name" value="HTH_MARR"/>
    <property type="match status" value="1"/>
</dbReference>
<dbReference type="GO" id="GO:0006950">
    <property type="term" value="P:response to stress"/>
    <property type="evidence" value="ECO:0007669"/>
    <property type="project" value="TreeGrafter"/>
</dbReference>
<reference evidence="5 6" key="1">
    <citation type="journal article" date="2017" name="Antonie Van Leeuwenhoek">
        <title>Rhizobium rhizosphaerae sp. nov., a novel species isolated from rice rhizosphere.</title>
        <authorList>
            <person name="Zhao J.J."/>
            <person name="Zhang J."/>
            <person name="Zhang R.J."/>
            <person name="Zhang C.W."/>
            <person name="Yin H.Q."/>
            <person name="Zhang X.X."/>
        </authorList>
    </citation>
    <scope>NUCLEOTIDE SEQUENCE [LARGE SCALE GENOMIC DNA]</scope>
    <source>
        <strain evidence="5 6">BSs20135</strain>
    </source>
</reference>
<dbReference type="InterPro" id="IPR036390">
    <property type="entry name" value="WH_DNA-bd_sf"/>
</dbReference>
<keyword evidence="6" id="KW-1185">Reference proteome</keyword>
<evidence type="ECO:0000256" key="3">
    <source>
        <dbReference type="ARBA" id="ARBA00023163"/>
    </source>
</evidence>
<dbReference type="PANTHER" id="PTHR33164">
    <property type="entry name" value="TRANSCRIPTIONAL REGULATOR, MARR FAMILY"/>
    <property type="match status" value="1"/>
</dbReference>
<protein>
    <recommendedName>
        <fullName evidence="4">HTH marR-type domain-containing protein</fullName>
    </recommendedName>
</protein>
<evidence type="ECO:0000256" key="1">
    <source>
        <dbReference type="ARBA" id="ARBA00023015"/>
    </source>
</evidence>
<keyword evidence="1" id="KW-0805">Transcription regulation</keyword>
<name>K6XG59_9ALTE</name>
<dbReference type="PANTHER" id="PTHR33164:SF57">
    <property type="entry name" value="MARR-FAMILY TRANSCRIPTIONAL REGULATOR"/>
    <property type="match status" value="1"/>
</dbReference>
<dbReference type="RefSeq" id="WP_007620723.1">
    <property type="nucleotide sequence ID" value="NZ_BAEO01000035.1"/>
</dbReference>
<evidence type="ECO:0000256" key="2">
    <source>
        <dbReference type="ARBA" id="ARBA00023125"/>
    </source>
</evidence>
<feature type="domain" description="HTH marR-type" evidence="4">
    <location>
        <begin position="1"/>
        <end position="134"/>
    </location>
</feature>
<dbReference type="EMBL" id="BAEO01000035">
    <property type="protein sequence ID" value="GAC19649.1"/>
    <property type="molecule type" value="Genomic_DNA"/>
</dbReference>
<proteinExistence type="predicted"/>
<evidence type="ECO:0000313" key="5">
    <source>
        <dbReference type="EMBL" id="GAC19649.1"/>
    </source>
</evidence>
<dbReference type="InterPro" id="IPR000835">
    <property type="entry name" value="HTH_MarR-typ"/>
</dbReference>
<dbReference type="PROSITE" id="PS01117">
    <property type="entry name" value="HTH_MARR_1"/>
    <property type="match status" value="1"/>
</dbReference>
<sequence>MTLREYILSLSQFYRVNIRAAVNASELGLNGMHVRCLHVIANTPDCTANCIVKNMGRDKAQIARLVKEMIAKGWLEKHPSSEDKRSQILSLSASGRQLQQKISLLEKTIENTILTGLSEQDVADFQRIAGKMLDNLSGSVS</sequence>
<evidence type="ECO:0000313" key="6">
    <source>
        <dbReference type="Proteomes" id="UP000006327"/>
    </source>
</evidence>
<dbReference type="GO" id="GO:0003677">
    <property type="term" value="F:DNA binding"/>
    <property type="evidence" value="ECO:0007669"/>
    <property type="project" value="UniProtKB-KW"/>
</dbReference>
<keyword evidence="3" id="KW-0804">Transcription</keyword>
<dbReference type="Gene3D" id="1.10.10.10">
    <property type="entry name" value="Winged helix-like DNA-binding domain superfamily/Winged helix DNA-binding domain"/>
    <property type="match status" value="1"/>
</dbReference>
<evidence type="ECO:0000259" key="4">
    <source>
        <dbReference type="PROSITE" id="PS50995"/>
    </source>
</evidence>
<dbReference type="AlphaFoldDB" id="K6XG59"/>
<gene>
    <name evidence="5" type="ORF">GARC_2683</name>
</gene>
<accession>K6XG59</accession>
<dbReference type="GO" id="GO:0003700">
    <property type="term" value="F:DNA-binding transcription factor activity"/>
    <property type="evidence" value="ECO:0007669"/>
    <property type="project" value="InterPro"/>
</dbReference>
<dbReference type="InterPro" id="IPR036388">
    <property type="entry name" value="WH-like_DNA-bd_sf"/>
</dbReference>
<dbReference type="Proteomes" id="UP000006327">
    <property type="component" value="Unassembled WGS sequence"/>
</dbReference>
<dbReference type="InterPro" id="IPR039422">
    <property type="entry name" value="MarR/SlyA-like"/>
</dbReference>
<dbReference type="SUPFAM" id="SSF46785">
    <property type="entry name" value="Winged helix' DNA-binding domain"/>
    <property type="match status" value="1"/>
</dbReference>
<dbReference type="eggNOG" id="COG1846">
    <property type="taxonomic scope" value="Bacteria"/>
</dbReference>
<keyword evidence="2" id="KW-0238">DNA-binding</keyword>
<dbReference type="Pfam" id="PF12802">
    <property type="entry name" value="MarR_2"/>
    <property type="match status" value="1"/>
</dbReference>
<dbReference type="InterPro" id="IPR023187">
    <property type="entry name" value="Tscrpt_reg_MarR-type_CS"/>
</dbReference>
<dbReference type="PROSITE" id="PS50995">
    <property type="entry name" value="HTH_MARR_2"/>
    <property type="match status" value="1"/>
</dbReference>